<dbReference type="PANTHER" id="PTHR43463">
    <property type="entry name" value="NICOTINATE-NUCLEOTIDE--DIMETHYLBENZIMIDAZOLE PHOSPHORIBOSYLTRANSFERASE"/>
    <property type="match status" value="1"/>
</dbReference>
<dbReference type="InterPro" id="IPR036087">
    <property type="entry name" value="Nict_dMeBzImd_PRibTrfase_sf"/>
</dbReference>
<sequence length="352" mass="36755">MMTSEWLKVPSTPLNKQAALDAEARQMQLTKPPGALGKLENIAIRLASMQNTVNPCLDNIHINVFAADHGVATRGVSAFPQAVTVEMIRNFSRGGAAINVLARNLEATLNVINLGTASAPGPLDKVIDRHIAAGTADFSEQPAMSEEQFYDALNAGRQAAERAAVEKADLFIGGEMGIGNTTSASAIACVLLDKEARELTGPGTGLDDKGISRKAEIIATALKLHKLSADKPLDILRCLGGFEIVALTGAYLSCAHTGLPVLVDGFISSVAALAAVAISENSADWFIYSHASAEPGHAHIMSALNAQPLLDLGMRLGEGSGAAVAVPLLRVACDLHNNMATFAEAGVSEKTE</sequence>
<keyword evidence="6 10" id="KW-0328">Glycosyltransferase</keyword>
<proteinExistence type="inferred from homology"/>
<evidence type="ECO:0000256" key="7">
    <source>
        <dbReference type="ARBA" id="ARBA00022679"/>
    </source>
</evidence>
<evidence type="ECO:0000256" key="2">
    <source>
        <dbReference type="ARBA" id="ARBA00007110"/>
    </source>
</evidence>
<comment type="similarity">
    <text evidence="2">Belongs to the CobT family.</text>
</comment>
<dbReference type="Pfam" id="PF02277">
    <property type="entry name" value="DBI_PRT"/>
    <property type="match status" value="1"/>
</dbReference>
<dbReference type="GO" id="GO:0009236">
    <property type="term" value="P:cobalamin biosynthetic process"/>
    <property type="evidence" value="ECO:0007669"/>
    <property type="project" value="UniProtKB-KW"/>
</dbReference>
<organism evidence="10">
    <name type="scientific">hydrothermal vent metagenome</name>
    <dbReference type="NCBI Taxonomy" id="652676"/>
    <lineage>
        <taxon>unclassified sequences</taxon>
        <taxon>metagenomes</taxon>
        <taxon>ecological metagenomes</taxon>
    </lineage>
</organism>
<dbReference type="UniPathway" id="UPA00061">
    <property type="reaction ID" value="UER00516"/>
</dbReference>
<accession>A0A3B1B6Q1</accession>
<evidence type="ECO:0000256" key="6">
    <source>
        <dbReference type="ARBA" id="ARBA00022676"/>
    </source>
</evidence>
<dbReference type="PANTHER" id="PTHR43463:SF1">
    <property type="entry name" value="NICOTINATE-NUCLEOTIDE--DIMETHYLBENZIMIDAZOLE PHOSPHORIBOSYLTRANSFERASE"/>
    <property type="match status" value="1"/>
</dbReference>
<dbReference type="NCBIfam" id="TIGR03160">
    <property type="entry name" value="cobT_DBIPRT"/>
    <property type="match status" value="1"/>
</dbReference>
<dbReference type="EMBL" id="UOFY01000042">
    <property type="protein sequence ID" value="VAX09901.1"/>
    <property type="molecule type" value="Genomic_DNA"/>
</dbReference>
<evidence type="ECO:0000313" key="10">
    <source>
        <dbReference type="EMBL" id="VAX09901.1"/>
    </source>
</evidence>
<protein>
    <recommendedName>
        <fullName evidence="4">Nicotinate-nucleotide--dimethylbenzimidazole phosphoribosyltransferase</fullName>
        <ecNumber evidence="3">2.4.2.21</ecNumber>
    </recommendedName>
    <alternativeName>
        <fullName evidence="8">N(1)-alpha-phosphoribosyltransferase</fullName>
    </alternativeName>
</protein>
<evidence type="ECO:0000256" key="1">
    <source>
        <dbReference type="ARBA" id="ARBA00005049"/>
    </source>
</evidence>
<dbReference type="Gene3D" id="1.10.1610.10">
    <property type="match status" value="1"/>
</dbReference>
<dbReference type="AlphaFoldDB" id="A0A3B1B6Q1"/>
<dbReference type="FunFam" id="3.40.50.10210:FF:000001">
    <property type="entry name" value="Nicotinate-nucleotide--dimethylbenzimidazole phosphoribosyltransferase"/>
    <property type="match status" value="1"/>
</dbReference>
<reference evidence="10" key="1">
    <citation type="submission" date="2018-06" db="EMBL/GenBank/DDBJ databases">
        <authorList>
            <person name="Zhirakovskaya E."/>
        </authorList>
    </citation>
    <scope>NUCLEOTIDE SEQUENCE</scope>
</reference>
<dbReference type="Gene3D" id="3.40.50.10210">
    <property type="match status" value="1"/>
</dbReference>
<evidence type="ECO:0000256" key="3">
    <source>
        <dbReference type="ARBA" id="ARBA00011991"/>
    </source>
</evidence>
<comment type="catalytic activity">
    <reaction evidence="9">
        <text>5,6-dimethylbenzimidazole + nicotinate beta-D-ribonucleotide = alpha-ribazole 5'-phosphate + nicotinate + H(+)</text>
        <dbReference type="Rhea" id="RHEA:11196"/>
        <dbReference type="ChEBI" id="CHEBI:15378"/>
        <dbReference type="ChEBI" id="CHEBI:15890"/>
        <dbReference type="ChEBI" id="CHEBI:32544"/>
        <dbReference type="ChEBI" id="CHEBI:57502"/>
        <dbReference type="ChEBI" id="CHEBI:57918"/>
        <dbReference type="EC" id="2.4.2.21"/>
    </reaction>
</comment>
<dbReference type="InterPro" id="IPR003200">
    <property type="entry name" value="Nict_dMeBzImd_PRibTrfase"/>
</dbReference>
<evidence type="ECO:0000256" key="5">
    <source>
        <dbReference type="ARBA" id="ARBA00022573"/>
    </source>
</evidence>
<dbReference type="EC" id="2.4.2.21" evidence="3"/>
<dbReference type="SUPFAM" id="SSF52733">
    <property type="entry name" value="Nicotinate mononucleotide:5,6-dimethylbenzimidazole phosphoribosyltransferase (CobT)"/>
    <property type="match status" value="1"/>
</dbReference>
<evidence type="ECO:0000256" key="9">
    <source>
        <dbReference type="ARBA" id="ARBA00047340"/>
    </source>
</evidence>
<gene>
    <name evidence="10" type="ORF">MNBD_GAMMA25-1357</name>
</gene>
<name>A0A3B1B6Q1_9ZZZZ</name>
<dbReference type="NCBIfam" id="NF000996">
    <property type="entry name" value="PRK00105.1"/>
    <property type="match status" value="1"/>
</dbReference>
<keyword evidence="7 10" id="KW-0808">Transferase</keyword>
<dbReference type="InterPro" id="IPR017846">
    <property type="entry name" value="Nict_dMeBzImd_PRibTrfase_bact"/>
</dbReference>
<evidence type="ECO:0000256" key="4">
    <source>
        <dbReference type="ARBA" id="ARBA00015486"/>
    </source>
</evidence>
<evidence type="ECO:0000256" key="8">
    <source>
        <dbReference type="ARBA" id="ARBA00030686"/>
    </source>
</evidence>
<dbReference type="CDD" id="cd02439">
    <property type="entry name" value="DMB-PRT_CobT"/>
    <property type="match status" value="1"/>
</dbReference>
<keyword evidence="5" id="KW-0169">Cobalamin biosynthesis</keyword>
<dbReference type="GO" id="GO:0008939">
    <property type="term" value="F:nicotinate-nucleotide-dimethylbenzimidazole phosphoribosyltransferase activity"/>
    <property type="evidence" value="ECO:0007669"/>
    <property type="project" value="UniProtKB-EC"/>
</dbReference>
<comment type="pathway">
    <text evidence="1">Nucleoside biosynthesis; alpha-ribazole biosynthesis; alpha-ribazole from 5,6-dimethylbenzimidazole: step 1/2.</text>
</comment>
<dbReference type="InterPro" id="IPR023195">
    <property type="entry name" value="Nict_dMeBzImd_PRibTrfase_N"/>
</dbReference>
<dbReference type="HAMAP" id="MF_00230">
    <property type="entry name" value="CobT"/>
    <property type="match status" value="1"/>
</dbReference>